<keyword evidence="5" id="KW-0677">Repeat</keyword>
<dbReference type="RefSeq" id="XP_016645801.1">
    <property type="nucleotide sequence ID" value="XM_016784685.1"/>
</dbReference>
<dbReference type="HOGENOM" id="CLU_005417_0_1_1"/>
<feature type="compositionally biased region" description="Basic residues" evidence="9">
    <location>
        <begin position="28"/>
        <end position="37"/>
    </location>
</feature>
<dbReference type="SUPFAM" id="SSF63829">
    <property type="entry name" value="Calcium-dependent phosphotriesterase"/>
    <property type="match status" value="1"/>
</dbReference>
<dbReference type="Pfam" id="PF00400">
    <property type="entry name" value="WD40"/>
    <property type="match status" value="1"/>
</dbReference>
<evidence type="ECO:0000256" key="2">
    <source>
        <dbReference type="ARBA" id="ARBA00022517"/>
    </source>
</evidence>
<evidence type="ECO:0000256" key="1">
    <source>
        <dbReference type="ARBA" id="ARBA00004604"/>
    </source>
</evidence>
<organism evidence="10 11">
    <name type="scientific">Pseudallescheria apiosperma</name>
    <name type="common">Scedosporium apiospermum</name>
    <dbReference type="NCBI Taxonomy" id="563466"/>
    <lineage>
        <taxon>Eukaryota</taxon>
        <taxon>Fungi</taxon>
        <taxon>Dikarya</taxon>
        <taxon>Ascomycota</taxon>
        <taxon>Pezizomycotina</taxon>
        <taxon>Sordariomycetes</taxon>
        <taxon>Hypocreomycetidae</taxon>
        <taxon>Microascales</taxon>
        <taxon>Microascaceae</taxon>
        <taxon>Scedosporium</taxon>
    </lineage>
</organism>
<protein>
    <submittedName>
        <fullName evidence="10">WD domain-containing protein</fullName>
    </submittedName>
</protein>
<dbReference type="KEGG" id="sapo:SAPIO_CDS1405"/>
<dbReference type="GeneID" id="27720477"/>
<dbReference type="VEuPathDB" id="FungiDB:SAPIO_CDS1405"/>
<dbReference type="CDD" id="cd23952">
    <property type="entry name" value="Utp17_CTD"/>
    <property type="match status" value="1"/>
</dbReference>
<dbReference type="PROSITE" id="PS50294">
    <property type="entry name" value="WD_REPEATS_REGION"/>
    <property type="match status" value="1"/>
</dbReference>
<proteinExistence type="predicted"/>
<name>A0A084GF90_PSEDA</name>
<feature type="region of interest" description="Disordered" evidence="9">
    <location>
        <begin position="476"/>
        <end position="495"/>
    </location>
</feature>
<dbReference type="SUPFAM" id="SSF50998">
    <property type="entry name" value="Quinoprotein alcohol dehydrogenase-like"/>
    <property type="match status" value="1"/>
</dbReference>
<feature type="compositionally biased region" description="Polar residues" evidence="9">
    <location>
        <begin position="70"/>
        <end position="86"/>
    </location>
</feature>
<dbReference type="OrthoDB" id="4096at2759"/>
<reference evidence="10 11" key="1">
    <citation type="journal article" date="2014" name="Genome Announc.">
        <title>Draft genome sequence of the pathogenic fungus Scedosporium apiospermum.</title>
        <authorList>
            <person name="Vandeputte P."/>
            <person name="Ghamrawi S."/>
            <person name="Rechenmann M."/>
            <person name="Iltis A."/>
            <person name="Giraud S."/>
            <person name="Fleury M."/>
            <person name="Thornton C."/>
            <person name="Delhaes L."/>
            <person name="Meyer W."/>
            <person name="Papon N."/>
            <person name="Bouchara J.P."/>
        </authorList>
    </citation>
    <scope>NUCLEOTIDE SEQUENCE [LARGE SCALE GENOMIC DNA]</scope>
    <source>
        <strain evidence="10 11">IHEM 14462</strain>
    </source>
</reference>
<feature type="region of interest" description="Disordered" evidence="9">
    <location>
        <begin position="1"/>
        <end position="99"/>
    </location>
</feature>
<feature type="repeat" description="WD" evidence="8">
    <location>
        <begin position="379"/>
        <end position="420"/>
    </location>
</feature>
<evidence type="ECO:0000313" key="11">
    <source>
        <dbReference type="Proteomes" id="UP000028545"/>
    </source>
</evidence>
<dbReference type="PROSITE" id="PS50082">
    <property type="entry name" value="WD_REPEATS_2"/>
    <property type="match status" value="1"/>
</dbReference>
<dbReference type="GO" id="GO:0003723">
    <property type="term" value="F:RNA binding"/>
    <property type="evidence" value="ECO:0007669"/>
    <property type="project" value="InterPro"/>
</dbReference>
<keyword evidence="2" id="KW-0690">Ribosome biogenesis</keyword>
<comment type="subcellular location">
    <subcellularLocation>
        <location evidence="1">Nucleus</location>
        <location evidence="1">Nucleolus</location>
    </subcellularLocation>
</comment>
<evidence type="ECO:0000256" key="4">
    <source>
        <dbReference type="ARBA" id="ARBA00022574"/>
    </source>
</evidence>
<dbReference type="Proteomes" id="UP000028545">
    <property type="component" value="Unassembled WGS sequence"/>
</dbReference>
<comment type="caution">
    <text evidence="10">The sequence shown here is derived from an EMBL/GenBank/DDBJ whole genome shotgun (WGS) entry which is preliminary data.</text>
</comment>
<evidence type="ECO:0000256" key="5">
    <source>
        <dbReference type="ARBA" id="ARBA00022737"/>
    </source>
</evidence>
<dbReference type="PANTHER" id="PTHR44215">
    <property type="entry name" value="WD REPEAT-CONTAINING PROTEIN 75"/>
    <property type="match status" value="1"/>
</dbReference>
<evidence type="ECO:0000313" key="10">
    <source>
        <dbReference type="EMBL" id="KEZ46002.1"/>
    </source>
</evidence>
<dbReference type="InterPro" id="IPR001680">
    <property type="entry name" value="WD40_rpt"/>
</dbReference>
<dbReference type="SMART" id="SM00320">
    <property type="entry name" value="WD40"/>
    <property type="match status" value="3"/>
</dbReference>
<gene>
    <name evidence="10" type="ORF">SAPIO_CDS1405</name>
</gene>
<dbReference type="InterPro" id="IPR011047">
    <property type="entry name" value="Quinoprotein_ADH-like_sf"/>
</dbReference>
<dbReference type="PANTHER" id="PTHR44215:SF1">
    <property type="entry name" value="WD REPEAT-CONTAINING PROTEIN 75"/>
    <property type="match status" value="1"/>
</dbReference>
<sequence length="986" mass="107454">MTSTPDSKRRDARPHKRKRDPTDADRHIKARQKRMKNQKNETEGLLSSPKAGKVRNGEDSLPGTPAAQPGTLSQGLLHRPTTTSQLKAEDSHETGWTVSKPLGGRIEDIDPILTADERYLILAYTTSIQVYTTADSLLIRRIPIKPPHNDGFAIVAARLSSQNANNIWVACSDGRLWLIDWTVGSVLREPVLTKSHTAVDMVTISLRIAKNQREFLVVSEHTKDGRNTLVAYNYQSTDETKVSNVLVALSHSGKTMHSLKSVNDSRVLLAASDTSLIVGVASGKFTSFSDLSFSFYHFETSDIITALDARVSATTKLPAQGRRAMIEKSKAARNPNTPIVDVIVGGARGPIYYYNDLIAKLEVMDSEESGQDALVARKYHWHRRAVHALKWSRDGNYMISGGSEQTLVIWQMDTAKMSFLPHLAGVVENLVVSDSGASYIVHLDDNSTMVLSTAELEPTVYVSGIQSVTRNSRPSKDQWVSRVSTEGDMPTSIPAALHPEIPDRLYLCVGGGNQATLSGDTISAPFLQTVDLESFRSVSKQAIARTHPSDANFTSQGEAITDPQVSHIAFSHDGKWLATVDEWKPFQKDGLNLSEDQERTLSRDKREIYLKFWEAGGSAENADSFALVSRINSPHVTSKPEAVFDLASDPTSTRFATIGNDGLARIWRPKVRQQDGLAVTKKNDGNALHTWSCTHMIPLGDQLAVESAGAAPAAKNQGRIAFSEDGSTLFVAYGSADDGNLYVIDARSGDVKGVLDDLWLGTLRGLHVLSPYIIILSDMLQVYDVVADDLCYGMPLTITSKERGAEDAIHIGVDSKSRHFALTMPIPTGTEICLFSPESPVPVLLRKIPSWVLSLVTSPHSSGFIILDDHAQLRTIAEGTDTGALAVAKPLEEMRLDTIEVTEGDAKPLALGEMFEVSDDEEDEEGNADGMDVDSEDEAAHPAVVNQPRLAAIFDAAPAFAMPAIEDVFYKVAGLLATKKVEPTSA</sequence>
<dbReference type="EMBL" id="JOWA01000055">
    <property type="protein sequence ID" value="KEZ46002.1"/>
    <property type="molecule type" value="Genomic_DNA"/>
</dbReference>
<dbReference type="AlphaFoldDB" id="A0A084GF90"/>
<evidence type="ECO:0000256" key="9">
    <source>
        <dbReference type="SAM" id="MobiDB-lite"/>
    </source>
</evidence>
<dbReference type="OMA" id="TRIDGPH"/>
<keyword evidence="7" id="KW-0539">Nucleus</keyword>
<dbReference type="GO" id="GO:0045943">
    <property type="term" value="P:positive regulation of transcription by RNA polymerase I"/>
    <property type="evidence" value="ECO:0007669"/>
    <property type="project" value="InterPro"/>
</dbReference>
<dbReference type="GO" id="GO:0006364">
    <property type="term" value="P:rRNA processing"/>
    <property type="evidence" value="ECO:0007669"/>
    <property type="project" value="UniProtKB-KW"/>
</dbReference>
<keyword evidence="3" id="KW-0698">rRNA processing</keyword>
<feature type="compositionally biased region" description="Basic residues" evidence="9">
    <location>
        <begin position="10"/>
        <end position="19"/>
    </location>
</feature>
<evidence type="ECO:0000256" key="3">
    <source>
        <dbReference type="ARBA" id="ARBA00022552"/>
    </source>
</evidence>
<dbReference type="GO" id="GO:0032040">
    <property type="term" value="C:small-subunit processome"/>
    <property type="evidence" value="ECO:0007669"/>
    <property type="project" value="InterPro"/>
</dbReference>
<evidence type="ECO:0000256" key="6">
    <source>
        <dbReference type="ARBA" id="ARBA00023163"/>
    </source>
</evidence>
<keyword evidence="6" id="KW-0804">Transcription</keyword>
<dbReference type="GO" id="GO:2000234">
    <property type="term" value="P:positive regulation of rRNA processing"/>
    <property type="evidence" value="ECO:0007669"/>
    <property type="project" value="TreeGrafter"/>
</dbReference>
<dbReference type="InterPro" id="IPR053826">
    <property type="entry name" value="WDR75"/>
</dbReference>
<evidence type="ECO:0000256" key="8">
    <source>
        <dbReference type="PROSITE-ProRule" id="PRU00221"/>
    </source>
</evidence>
<evidence type="ECO:0000256" key="7">
    <source>
        <dbReference type="ARBA" id="ARBA00023242"/>
    </source>
</evidence>
<keyword evidence="11" id="KW-1185">Reference proteome</keyword>
<keyword evidence="4 8" id="KW-0853">WD repeat</keyword>
<dbReference type="Gene3D" id="2.130.10.10">
    <property type="entry name" value="YVTN repeat-like/Quinoprotein amine dehydrogenase"/>
    <property type="match status" value="2"/>
</dbReference>
<accession>A0A084GF90</accession>
<dbReference type="InterPro" id="IPR015943">
    <property type="entry name" value="WD40/YVTN_repeat-like_dom_sf"/>
</dbReference>